<dbReference type="RefSeq" id="WP_347612476.1">
    <property type="nucleotide sequence ID" value="NZ_JBDPZC010000012.1"/>
</dbReference>
<protein>
    <recommendedName>
        <fullName evidence="4">TonB C-terminal domain-containing protein</fullName>
    </recommendedName>
</protein>
<evidence type="ECO:0000313" key="2">
    <source>
        <dbReference type="EMBL" id="MEO3715170.1"/>
    </source>
</evidence>
<dbReference type="EMBL" id="JBDPZC010000012">
    <property type="protein sequence ID" value="MEO3715170.1"/>
    <property type="molecule type" value="Genomic_DNA"/>
</dbReference>
<keyword evidence="3" id="KW-1185">Reference proteome</keyword>
<feature type="chain" id="PRO_5045531634" description="TonB C-terminal domain-containing protein" evidence="1">
    <location>
        <begin position="32"/>
        <end position="338"/>
    </location>
</feature>
<feature type="signal peptide" evidence="1">
    <location>
        <begin position="1"/>
        <end position="31"/>
    </location>
</feature>
<reference evidence="2 3" key="1">
    <citation type="submission" date="2024-05" db="EMBL/GenBank/DDBJ databases">
        <title>Roseateles sp. 2.12 16S ribosomal RNA gene Genome sequencing and assembly.</title>
        <authorList>
            <person name="Woo H."/>
        </authorList>
    </citation>
    <scope>NUCLEOTIDE SEQUENCE [LARGE SCALE GENOMIC DNA]</scope>
    <source>
        <strain evidence="2 3">2.12</strain>
    </source>
</reference>
<proteinExistence type="predicted"/>
<evidence type="ECO:0000313" key="3">
    <source>
        <dbReference type="Proteomes" id="UP001462640"/>
    </source>
</evidence>
<dbReference type="Proteomes" id="UP001462640">
    <property type="component" value="Unassembled WGS sequence"/>
</dbReference>
<name>A0ABV0GJE6_9BURK</name>
<keyword evidence="1" id="KW-0732">Signal</keyword>
<comment type="caution">
    <text evidence="2">The sequence shown here is derived from an EMBL/GenBank/DDBJ whole genome shotgun (WGS) entry which is preliminary data.</text>
</comment>
<gene>
    <name evidence="2" type="ORF">ABDJ40_20575</name>
</gene>
<sequence length="338" mass="37978">MNKTAHQNKTVKGRLLAALFLWAGLTGLAQAQTDSTPPSPAQSLGCLKRPDGTISYPAQHRFDRSHGFMRLRLHFEKADAAPRVEVLANTAREDMQDRVYRYVADYRLPCLKAEDGTVSAVQEFDFSNSSMEALPVPETAQRRLPFCIVMPRKDMDRIMTLSRNVEHVVLAATFTGDGEQAPEIKVLHSTGDRAVEQEAIERVKTYRMPCRTGKEEPQVMQQRFTMVPAGHRRYVLKQEAFSLVEFLSMTQGARQLKANFDFNTMGCPFKVNYTIYGPALPNELRVGGKRDPNRAPFLKWLGERQIAFGSDKQANELFGQTLQIQVPCGQLDLDPAGS</sequence>
<accession>A0ABV0GJE6</accession>
<organism evidence="2 3">
    <name type="scientific">Roseateles flavus</name>
    <dbReference type="NCBI Taxonomy" id="3149041"/>
    <lineage>
        <taxon>Bacteria</taxon>
        <taxon>Pseudomonadati</taxon>
        <taxon>Pseudomonadota</taxon>
        <taxon>Betaproteobacteria</taxon>
        <taxon>Burkholderiales</taxon>
        <taxon>Sphaerotilaceae</taxon>
        <taxon>Roseateles</taxon>
    </lineage>
</organism>
<evidence type="ECO:0008006" key="4">
    <source>
        <dbReference type="Google" id="ProtNLM"/>
    </source>
</evidence>
<evidence type="ECO:0000256" key="1">
    <source>
        <dbReference type="SAM" id="SignalP"/>
    </source>
</evidence>